<sequence>MFDKLDISVMQISRSVIASPGLPTLHRVPVTSQAHVRVRQMHLPCCSSRCSCARFDAATYALVAMDTKTSLGQAVTQTQSTRHGSCD</sequence>
<dbReference type="EMBL" id="CAKLBY020000229">
    <property type="protein sequence ID" value="CAK7938316.1"/>
    <property type="molecule type" value="Genomic_DNA"/>
</dbReference>
<organism evidence="1 2">
    <name type="scientific">Peronospora matthiolae</name>
    <dbReference type="NCBI Taxonomy" id="2874970"/>
    <lineage>
        <taxon>Eukaryota</taxon>
        <taxon>Sar</taxon>
        <taxon>Stramenopiles</taxon>
        <taxon>Oomycota</taxon>
        <taxon>Peronosporomycetes</taxon>
        <taxon>Peronosporales</taxon>
        <taxon>Peronosporaceae</taxon>
        <taxon>Peronospora</taxon>
    </lineage>
</organism>
<evidence type="ECO:0000313" key="1">
    <source>
        <dbReference type="EMBL" id="CAK7938316.1"/>
    </source>
</evidence>
<dbReference type="Proteomes" id="UP001162060">
    <property type="component" value="Unassembled WGS sequence"/>
</dbReference>
<accession>A0AAV1UUR0</accession>
<gene>
    <name evidence="1" type="ORF">PM001_LOCUS23466</name>
</gene>
<comment type="caution">
    <text evidence="1">The sequence shown here is derived from an EMBL/GenBank/DDBJ whole genome shotgun (WGS) entry which is preliminary data.</text>
</comment>
<reference evidence="1" key="1">
    <citation type="submission" date="2024-01" db="EMBL/GenBank/DDBJ databases">
        <authorList>
            <person name="Webb A."/>
        </authorList>
    </citation>
    <scope>NUCLEOTIDE SEQUENCE</scope>
    <source>
        <strain evidence="1">Pm1</strain>
    </source>
</reference>
<evidence type="ECO:0000313" key="2">
    <source>
        <dbReference type="Proteomes" id="UP001162060"/>
    </source>
</evidence>
<name>A0AAV1UUR0_9STRA</name>
<dbReference type="AlphaFoldDB" id="A0AAV1UUR0"/>
<proteinExistence type="predicted"/>
<protein>
    <submittedName>
        <fullName evidence="1">Uncharacterized protein</fullName>
    </submittedName>
</protein>